<reference evidence="9" key="1">
    <citation type="submission" date="2023-03" db="EMBL/GenBank/DDBJ databases">
        <authorList>
            <person name="Steffen K."/>
            <person name="Cardenas P."/>
        </authorList>
    </citation>
    <scope>NUCLEOTIDE SEQUENCE</scope>
</reference>
<protein>
    <submittedName>
        <fullName evidence="9">NAD(P)H nitroreductase YfhC</fullName>
    </submittedName>
</protein>
<sequence>MSQDTLTTEIRSVPTDQSFPVTEAIRSRRTIFQFKPGPVPQDVLEDILEAGIWSPNHHLTEPWRFTVIGEETKLILAERYREIQIEKITSNPKAAAAADEETLAKVGEQGFKKFTSKPTIVAVSCTQDGDEQRKREDYAATCCAMLNIQLAGWERGVGMQWSTGAITMEQNTYDLLGMDADQEYIIGFYYMGYPAEVPSLERKPLSEQVRWTN</sequence>
<evidence type="ECO:0000256" key="6">
    <source>
        <dbReference type="ARBA" id="ARBA00023002"/>
    </source>
</evidence>
<accession>A0AA35SEG2</accession>
<comment type="cofactor">
    <cofactor evidence="1">
        <name>FMN</name>
        <dbReference type="ChEBI" id="CHEBI:58210"/>
    </cofactor>
</comment>
<evidence type="ECO:0000256" key="5">
    <source>
        <dbReference type="ARBA" id="ARBA00022857"/>
    </source>
</evidence>
<dbReference type="GO" id="GO:0140616">
    <property type="term" value="F:iodotyrosine deiodinase activity"/>
    <property type="evidence" value="ECO:0007669"/>
    <property type="project" value="UniProtKB-ARBA"/>
</dbReference>
<dbReference type="PANTHER" id="PTHR43821">
    <property type="entry name" value="NAD(P)H NITROREDUCTASE YDJA-RELATED"/>
    <property type="match status" value="1"/>
</dbReference>
<organism evidence="9 10">
    <name type="scientific">Geodia barretti</name>
    <name type="common">Barrett's horny sponge</name>
    <dbReference type="NCBI Taxonomy" id="519541"/>
    <lineage>
        <taxon>Eukaryota</taxon>
        <taxon>Metazoa</taxon>
        <taxon>Porifera</taxon>
        <taxon>Demospongiae</taxon>
        <taxon>Heteroscleromorpha</taxon>
        <taxon>Tetractinellida</taxon>
        <taxon>Astrophorina</taxon>
        <taxon>Geodiidae</taxon>
        <taxon>Geodia</taxon>
    </lineage>
</organism>
<evidence type="ECO:0000259" key="8">
    <source>
        <dbReference type="Pfam" id="PF00881"/>
    </source>
</evidence>
<dbReference type="AlphaFoldDB" id="A0AA35SEG2"/>
<proteinExistence type="inferred from homology"/>
<keyword evidence="3" id="KW-0285">Flavoprotein</keyword>
<keyword evidence="5" id="KW-0521">NADP</keyword>
<evidence type="ECO:0000256" key="2">
    <source>
        <dbReference type="ARBA" id="ARBA00007118"/>
    </source>
</evidence>
<evidence type="ECO:0000256" key="4">
    <source>
        <dbReference type="ARBA" id="ARBA00022643"/>
    </source>
</evidence>
<gene>
    <name evidence="9" type="ORF">GBAR_LOCUS15672</name>
</gene>
<feature type="domain" description="Nitroreductase" evidence="8">
    <location>
        <begin position="25"/>
        <end position="193"/>
    </location>
</feature>
<dbReference type="InterPro" id="IPR000415">
    <property type="entry name" value="Nitroreductase-like"/>
</dbReference>
<dbReference type="InterPro" id="IPR052530">
    <property type="entry name" value="NAD(P)H_nitroreductase"/>
</dbReference>
<dbReference type="InterPro" id="IPR029479">
    <property type="entry name" value="Nitroreductase"/>
</dbReference>
<evidence type="ECO:0000313" key="9">
    <source>
        <dbReference type="EMBL" id="CAI8027377.1"/>
    </source>
</evidence>
<dbReference type="SUPFAM" id="SSF55469">
    <property type="entry name" value="FMN-dependent nitroreductase-like"/>
    <property type="match status" value="1"/>
</dbReference>
<evidence type="ECO:0000256" key="7">
    <source>
        <dbReference type="ARBA" id="ARBA00023027"/>
    </source>
</evidence>
<dbReference type="Proteomes" id="UP001174909">
    <property type="component" value="Unassembled WGS sequence"/>
</dbReference>
<dbReference type="InterPro" id="IPR026021">
    <property type="entry name" value="YdjA-like"/>
</dbReference>
<keyword evidence="6" id="KW-0560">Oxidoreductase</keyword>
<dbReference type="CDD" id="cd02135">
    <property type="entry name" value="YdjA-like"/>
    <property type="match status" value="1"/>
</dbReference>
<dbReference type="EMBL" id="CASHTH010002276">
    <property type="protein sequence ID" value="CAI8027377.1"/>
    <property type="molecule type" value="Genomic_DNA"/>
</dbReference>
<dbReference type="PANTHER" id="PTHR43821:SF1">
    <property type="entry name" value="NAD(P)H NITROREDUCTASE YDJA-RELATED"/>
    <property type="match status" value="1"/>
</dbReference>
<comment type="caution">
    <text evidence="9">The sequence shown here is derived from an EMBL/GenBank/DDBJ whole genome shotgun (WGS) entry which is preliminary data.</text>
</comment>
<name>A0AA35SEG2_GEOBA</name>
<evidence type="ECO:0000313" key="10">
    <source>
        <dbReference type="Proteomes" id="UP001174909"/>
    </source>
</evidence>
<dbReference type="Gene3D" id="3.40.109.10">
    <property type="entry name" value="NADH Oxidase"/>
    <property type="match status" value="1"/>
</dbReference>
<evidence type="ECO:0000256" key="1">
    <source>
        <dbReference type="ARBA" id="ARBA00001917"/>
    </source>
</evidence>
<dbReference type="Pfam" id="PF00881">
    <property type="entry name" value="Nitroreductase"/>
    <property type="match status" value="1"/>
</dbReference>
<comment type="similarity">
    <text evidence="2">Belongs to the nitroreductase family.</text>
</comment>
<evidence type="ECO:0000256" key="3">
    <source>
        <dbReference type="ARBA" id="ARBA00022630"/>
    </source>
</evidence>
<keyword evidence="7" id="KW-0520">NAD</keyword>
<keyword evidence="4" id="KW-0288">FMN</keyword>
<keyword evidence="10" id="KW-1185">Reference proteome</keyword>